<keyword evidence="2" id="KW-1185">Reference proteome</keyword>
<organism evidence="1 2">
    <name type="scientific">Pedobacter flavus</name>
    <dbReference type="NCBI Taxonomy" id="3113906"/>
    <lineage>
        <taxon>Bacteria</taxon>
        <taxon>Pseudomonadati</taxon>
        <taxon>Bacteroidota</taxon>
        <taxon>Sphingobacteriia</taxon>
        <taxon>Sphingobacteriales</taxon>
        <taxon>Sphingobacteriaceae</taxon>
        <taxon>Pedobacter</taxon>
    </lineage>
</organism>
<evidence type="ECO:0000313" key="1">
    <source>
        <dbReference type="EMBL" id="MEE1883947.1"/>
    </source>
</evidence>
<comment type="caution">
    <text evidence="1">The sequence shown here is derived from an EMBL/GenBank/DDBJ whole genome shotgun (WGS) entry which is preliminary data.</text>
</comment>
<protein>
    <submittedName>
        <fullName evidence="1">Uncharacterized protein</fullName>
    </submittedName>
</protein>
<dbReference type="EMBL" id="JAZDQU010000001">
    <property type="protein sequence ID" value="MEE1883947.1"/>
    <property type="molecule type" value="Genomic_DNA"/>
</dbReference>
<gene>
    <name evidence="1" type="ORF">VRU49_00820</name>
</gene>
<accession>A0ABU7GY34</accession>
<dbReference type="RefSeq" id="WP_330144872.1">
    <property type="nucleotide sequence ID" value="NZ_JAZDQU010000001.1"/>
</dbReference>
<proteinExistence type="predicted"/>
<dbReference type="Proteomes" id="UP001337681">
    <property type="component" value="Unassembled WGS sequence"/>
</dbReference>
<sequence>MIQPDDIFKKIGFILNDLQDQHDYLTHHPEKLNLPELQLFKANADFLADHIKIYIGLYEKLKAEVVDDSKFNMAQTPVLNSQEEEQQSLEEADVNSILDAKVNIETDDSLLNVDKPTFEFLLNSETNDEDVFEFEQSAVGEIFDRTLSEEENEILNKAKEKIGLINDPIEMEEDLFLGDNEEVGPEPFLINEQEIIEGELDKTDAFEESRELLNEDFNFGKEEILPIVNTILPQQEEKKQSINELLASASGARASNLVPIKDLKQAINLNDKLLFIRDLFNGYNLAYSEAVDILNKMSDFKSAQTFLENTYSEKNGWKDKQGTVDRFYELLARKFPEG</sequence>
<reference evidence="1 2" key="1">
    <citation type="submission" date="2024-01" db="EMBL/GenBank/DDBJ databases">
        <title>Pedobacter sp. nov., isolated from oil-contaminated soil.</title>
        <authorList>
            <person name="Le N.T.T."/>
        </authorList>
    </citation>
    <scope>NUCLEOTIDE SEQUENCE [LARGE SCALE GENOMIC DNA]</scope>
    <source>
        <strain evidence="1 2">VNH31</strain>
    </source>
</reference>
<evidence type="ECO:0000313" key="2">
    <source>
        <dbReference type="Proteomes" id="UP001337681"/>
    </source>
</evidence>
<name>A0ABU7GY34_9SPHI</name>